<gene>
    <name evidence="13" type="ORF">E5A74_13205</name>
</gene>
<evidence type="ECO:0000256" key="1">
    <source>
        <dbReference type="ARBA" id="ARBA00004571"/>
    </source>
</evidence>
<comment type="subcellular location">
    <subcellularLocation>
        <location evidence="1 8">Cell outer membrane</location>
        <topology evidence="1 8">Multi-pass membrane protein</topology>
    </subcellularLocation>
</comment>
<evidence type="ECO:0000256" key="7">
    <source>
        <dbReference type="ARBA" id="ARBA00023237"/>
    </source>
</evidence>
<organism evidence="13 14">
    <name type="scientific">Sphingomonas naasensis</name>
    <dbReference type="NCBI Taxonomy" id="1344951"/>
    <lineage>
        <taxon>Bacteria</taxon>
        <taxon>Pseudomonadati</taxon>
        <taxon>Pseudomonadota</taxon>
        <taxon>Alphaproteobacteria</taxon>
        <taxon>Sphingomonadales</taxon>
        <taxon>Sphingomonadaceae</taxon>
        <taxon>Sphingomonas</taxon>
    </lineage>
</organism>
<evidence type="ECO:0000256" key="10">
    <source>
        <dbReference type="SAM" id="SignalP"/>
    </source>
</evidence>
<name>A0A4S1WIF5_9SPHN</name>
<evidence type="ECO:0000256" key="8">
    <source>
        <dbReference type="PROSITE-ProRule" id="PRU01360"/>
    </source>
</evidence>
<dbReference type="RefSeq" id="WP_135985672.1">
    <property type="nucleotide sequence ID" value="NZ_JAASQM010000003.1"/>
</dbReference>
<keyword evidence="13" id="KW-0675">Receptor</keyword>
<dbReference type="EMBL" id="SRXU01000005">
    <property type="protein sequence ID" value="TGX41567.1"/>
    <property type="molecule type" value="Genomic_DNA"/>
</dbReference>
<dbReference type="SUPFAM" id="SSF56935">
    <property type="entry name" value="Porins"/>
    <property type="match status" value="1"/>
</dbReference>
<dbReference type="InterPro" id="IPR000531">
    <property type="entry name" value="Beta-barrel_TonB"/>
</dbReference>
<evidence type="ECO:0000313" key="14">
    <source>
        <dbReference type="Proteomes" id="UP000309848"/>
    </source>
</evidence>
<dbReference type="PANTHER" id="PTHR47234:SF1">
    <property type="entry name" value="TONB-DEPENDENT RECEPTOR"/>
    <property type="match status" value="1"/>
</dbReference>
<dbReference type="GO" id="GO:0009279">
    <property type="term" value="C:cell outer membrane"/>
    <property type="evidence" value="ECO:0007669"/>
    <property type="project" value="UniProtKB-SubCell"/>
</dbReference>
<evidence type="ECO:0000256" key="3">
    <source>
        <dbReference type="ARBA" id="ARBA00022452"/>
    </source>
</evidence>
<feature type="domain" description="TonB-dependent receptor plug" evidence="12">
    <location>
        <begin position="64"/>
        <end position="182"/>
    </location>
</feature>
<dbReference type="Proteomes" id="UP000309848">
    <property type="component" value="Unassembled WGS sequence"/>
</dbReference>
<dbReference type="Pfam" id="PF00593">
    <property type="entry name" value="TonB_dep_Rec_b-barrel"/>
    <property type="match status" value="1"/>
</dbReference>
<keyword evidence="2 8" id="KW-0813">Transport</keyword>
<evidence type="ECO:0000256" key="2">
    <source>
        <dbReference type="ARBA" id="ARBA00022448"/>
    </source>
</evidence>
<evidence type="ECO:0000259" key="11">
    <source>
        <dbReference type="Pfam" id="PF00593"/>
    </source>
</evidence>
<evidence type="ECO:0000313" key="13">
    <source>
        <dbReference type="EMBL" id="TGX41567.1"/>
    </source>
</evidence>
<comment type="similarity">
    <text evidence="8 9">Belongs to the TonB-dependent receptor family.</text>
</comment>
<feature type="signal peptide" evidence="10">
    <location>
        <begin position="1"/>
        <end position="25"/>
    </location>
</feature>
<sequence>MIITTRTRLLATAALLLAAATPAFAQDVPTADPAMPAAQGQTGEGQGDGEIVVTGSILRLADAATPSPVTVVTSETLDQRGINTVQDAVQQLASNNGPALTNSFTANGAFAGGASAVSLRGLSTSSTLVLFDGLRAAYFPLADDGSRNFVDLNTIPDDIVDRVEVLRDGASSSYGADAIAGVVNIITKREFKGVAGRAEAGIAERGFGANQRLTLTAGTGDLDGDGYNAYLSGFYFRSESVVNKDLRAPFNSDDLRGLCSDRTGSLQCGPNNVMNGLDGDGNFPNLGFVVGASTFFVRPYDATNTNALGRYQLLNPTAGCRVGTLYSPTAAELAASNNGSVPTRLCQQDTTNAFGTVTPNIERFGASARFTTKLGEDTEAYLLINFQQSTTNFTGGPAAIRANANTGIRYPRFSTATGAGAVAPGSGVLTLPVYVCPQGVGSANGLGTGCNAGNGVLNPNNPFAAQGQVARLVGTLADTRTFNETRSKVYRAAFGLSGSVFDDWNYQFNATAMHTDLRLRTDGFVWIQNLLDAVARGTYNFVNPEQNSAAVRDYLSPENITHDSSDLYQAQLTVAKKLADLPGGPLQLGLGASIFYEAVDAPSANDDFAGPTQRFFTLNAFGTRGNRTVTSAFGEINAPIFDMLEVNASGRYDHYSSGQSAFSPKVGAKFTPIRQVALRGTWSRGFRIPSFGEANALPTTGFVTQSVANIPANFLAQFGANCRPDNAAGCPTYVTVYAIGLTTLASPDLKPEKSRSFTAGLVFEPIRNLSLTVDYFNIRKTGAITAPSSDPAISAYYAGTAIPPGYNVIPDAPDPNHPNARPRIAFVESQLINANTIQSEGIDFGVNFAHNFGGFRWSSNLDASVILELSTTFPDGRKENYVDTLGNFNLTAGSGTFRWRGTWQNTIETGPLMLTGTANYISGYDLSAMDQGTDYRDCGMAPDYVGCRVRRYITFDLNATIKVSDNFSFYLNAFNLFDAMPGVDPVTYGAFNYNAIQGGNNILGRQYRAGAKFRF</sequence>
<feature type="domain" description="TonB-dependent receptor-like beta-barrel" evidence="11">
    <location>
        <begin position="481"/>
        <end position="976"/>
    </location>
</feature>
<evidence type="ECO:0000256" key="6">
    <source>
        <dbReference type="ARBA" id="ARBA00023136"/>
    </source>
</evidence>
<dbReference type="Gene3D" id="2.40.170.20">
    <property type="entry name" value="TonB-dependent receptor, beta-barrel domain"/>
    <property type="match status" value="1"/>
</dbReference>
<dbReference type="OrthoDB" id="7051241at2"/>
<reference evidence="13 14" key="1">
    <citation type="submission" date="2019-04" db="EMBL/GenBank/DDBJ databases">
        <title>Sphingomonas psychrotolerans sp. nov., isolated from soil in the Tianshan Mountains, Xinjiang, China.</title>
        <authorList>
            <person name="Luo Y."/>
            <person name="Sheng H."/>
        </authorList>
    </citation>
    <scope>NUCLEOTIDE SEQUENCE [LARGE SCALE GENOMIC DNA]</scope>
    <source>
        <strain evidence="13 14">KIS18-15</strain>
    </source>
</reference>
<evidence type="ECO:0000259" key="12">
    <source>
        <dbReference type="Pfam" id="PF07715"/>
    </source>
</evidence>
<keyword evidence="7 8" id="KW-0998">Cell outer membrane</keyword>
<dbReference type="PROSITE" id="PS52016">
    <property type="entry name" value="TONB_DEPENDENT_REC_3"/>
    <property type="match status" value="1"/>
</dbReference>
<dbReference type="AlphaFoldDB" id="A0A4S1WIF5"/>
<evidence type="ECO:0000256" key="5">
    <source>
        <dbReference type="ARBA" id="ARBA00023077"/>
    </source>
</evidence>
<dbReference type="InterPro" id="IPR012910">
    <property type="entry name" value="Plug_dom"/>
</dbReference>
<proteinExistence type="inferred from homology"/>
<comment type="caution">
    <text evidence="13">The sequence shown here is derived from an EMBL/GenBank/DDBJ whole genome shotgun (WGS) entry which is preliminary data.</text>
</comment>
<feature type="chain" id="PRO_5020833571" evidence="10">
    <location>
        <begin position="26"/>
        <end position="1015"/>
    </location>
</feature>
<evidence type="ECO:0000256" key="9">
    <source>
        <dbReference type="RuleBase" id="RU003357"/>
    </source>
</evidence>
<keyword evidence="6 8" id="KW-0472">Membrane</keyword>
<dbReference type="InterPro" id="IPR039426">
    <property type="entry name" value="TonB-dep_rcpt-like"/>
</dbReference>
<keyword evidence="14" id="KW-1185">Reference proteome</keyword>
<keyword evidence="5 9" id="KW-0798">TonB box</keyword>
<dbReference type="InterPro" id="IPR037066">
    <property type="entry name" value="Plug_dom_sf"/>
</dbReference>
<dbReference type="InterPro" id="IPR036942">
    <property type="entry name" value="Beta-barrel_TonB_sf"/>
</dbReference>
<protein>
    <submittedName>
        <fullName evidence="13">TonB-dependent receptor</fullName>
    </submittedName>
</protein>
<accession>A0A4S1WIF5</accession>
<keyword evidence="3 8" id="KW-1134">Transmembrane beta strand</keyword>
<dbReference type="Gene3D" id="2.170.130.10">
    <property type="entry name" value="TonB-dependent receptor, plug domain"/>
    <property type="match status" value="1"/>
</dbReference>
<dbReference type="PANTHER" id="PTHR47234">
    <property type="match status" value="1"/>
</dbReference>
<evidence type="ECO:0000256" key="4">
    <source>
        <dbReference type="ARBA" id="ARBA00022692"/>
    </source>
</evidence>
<keyword evidence="10" id="KW-0732">Signal</keyword>
<keyword evidence="4 8" id="KW-0812">Transmembrane</keyword>
<dbReference type="Pfam" id="PF07715">
    <property type="entry name" value="Plug"/>
    <property type="match status" value="1"/>
</dbReference>